<feature type="chain" id="PRO_5047407762" evidence="3">
    <location>
        <begin position="30"/>
        <end position="368"/>
    </location>
</feature>
<dbReference type="InterPro" id="IPR028082">
    <property type="entry name" value="Peripla_BP_I"/>
</dbReference>
<keyword evidence="6" id="KW-1185">Reference proteome</keyword>
<proteinExistence type="predicted"/>
<dbReference type="Proteomes" id="UP000749040">
    <property type="component" value="Unassembled WGS sequence"/>
</dbReference>
<dbReference type="RefSeq" id="WP_205355235.1">
    <property type="nucleotide sequence ID" value="NZ_JADKYB010000001.1"/>
</dbReference>
<evidence type="ECO:0000256" key="1">
    <source>
        <dbReference type="ARBA" id="ARBA00004196"/>
    </source>
</evidence>
<organism evidence="5 6">
    <name type="scientific">Actinacidiphila acididurans</name>
    <dbReference type="NCBI Taxonomy" id="2784346"/>
    <lineage>
        <taxon>Bacteria</taxon>
        <taxon>Bacillati</taxon>
        <taxon>Actinomycetota</taxon>
        <taxon>Actinomycetes</taxon>
        <taxon>Kitasatosporales</taxon>
        <taxon>Streptomycetaceae</taxon>
        <taxon>Actinacidiphila</taxon>
    </lineage>
</organism>
<dbReference type="Gene3D" id="3.40.50.2300">
    <property type="match status" value="2"/>
</dbReference>
<dbReference type="InterPro" id="IPR050555">
    <property type="entry name" value="Bact_Solute-Bind_Prot2"/>
</dbReference>
<dbReference type="SUPFAM" id="SSF53822">
    <property type="entry name" value="Periplasmic binding protein-like I"/>
    <property type="match status" value="1"/>
</dbReference>
<reference evidence="5 6" key="1">
    <citation type="submission" date="2021-01" db="EMBL/GenBank/DDBJ databases">
        <title>Streptomyces acididurans sp. nov., isolated from a peat swamp forest soil.</title>
        <authorList>
            <person name="Chantavorakit T."/>
            <person name="Duangmal K."/>
        </authorList>
    </citation>
    <scope>NUCLEOTIDE SEQUENCE [LARGE SCALE GENOMIC DNA]</scope>
    <source>
        <strain evidence="5 6">KK5PA1</strain>
    </source>
</reference>
<accession>A0ABS2TJ67</accession>
<feature type="domain" description="Periplasmic binding protein" evidence="4">
    <location>
        <begin position="76"/>
        <end position="306"/>
    </location>
</feature>
<feature type="signal peptide" evidence="3">
    <location>
        <begin position="1"/>
        <end position="29"/>
    </location>
</feature>
<dbReference type="InterPro" id="IPR025997">
    <property type="entry name" value="SBP_2_dom"/>
</dbReference>
<name>A0ABS2TJ67_9ACTN</name>
<protein>
    <submittedName>
        <fullName evidence="5">Substrate-binding domain-containing protein</fullName>
    </submittedName>
</protein>
<dbReference type="EMBL" id="JADKYB010000001">
    <property type="protein sequence ID" value="MBM9503387.1"/>
    <property type="molecule type" value="Genomic_DNA"/>
</dbReference>
<evidence type="ECO:0000313" key="6">
    <source>
        <dbReference type="Proteomes" id="UP000749040"/>
    </source>
</evidence>
<evidence type="ECO:0000259" key="4">
    <source>
        <dbReference type="Pfam" id="PF13407"/>
    </source>
</evidence>
<gene>
    <name evidence="5" type="ORF">ITX44_02355</name>
</gene>
<comment type="caution">
    <text evidence="5">The sequence shown here is derived from an EMBL/GenBank/DDBJ whole genome shotgun (WGS) entry which is preliminary data.</text>
</comment>
<dbReference type="PANTHER" id="PTHR30036">
    <property type="entry name" value="D-XYLOSE-BINDING PERIPLASMIC PROTEIN"/>
    <property type="match status" value="1"/>
</dbReference>
<sequence length="368" mass="37906">MSIRTRVAALAAAVAAAVALGACGTAAGAASGAHTTATAGRRGGFTVGLLLPASGADRYGRFDKPLITQRLQQQCPDCTVDAVSARDNPATQQRQMNAMITKRVDVMILAAVDGRALRSSIVQAHRAGIPVVAYDRLSEGPISGYVTFDGAQVGRLQAQGLLTAMGPKAHGGQIVMMNGAATDPNAGWFQRGALSVLKGKVRIGRSYDTIDWQQSVAFANMTSAIAALGPNGVDGVLAANDNLATGVLNAFDSSRISPAPPVTGQDADLVAVRRIVAGTQTMTVYKPIKPEARAAADMAVALGRGQQPHTGRTVANSTTRNIPAVFLTPVPVTAGNVKDTLVKSGVYKIGEICTPNLRSACARAGLTP</sequence>
<dbReference type="PROSITE" id="PS51257">
    <property type="entry name" value="PROKAR_LIPOPROTEIN"/>
    <property type="match status" value="1"/>
</dbReference>
<evidence type="ECO:0000313" key="5">
    <source>
        <dbReference type="EMBL" id="MBM9503387.1"/>
    </source>
</evidence>
<dbReference type="Pfam" id="PF13407">
    <property type="entry name" value="Peripla_BP_4"/>
    <property type="match status" value="1"/>
</dbReference>
<keyword evidence="2 3" id="KW-0732">Signal</keyword>
<comment type="subcellular location">
    <subcellularLocation>
        <location evidence="1">Cell envelope</location>
    </subcellularLocation>
</comment>
<evidence type="ECO:0000256" key="3">
    <source>
        <dbReference type="SAM" id="SignalP"/>
    </source>
</evidence>
<dbReference type="PANTHER" id="PTHR30036:SF1">
    <property type="entry name" value="D-XYLOSE-BINDING PERIPLASMIC PROTEIN"/>
    <property type="match status" value="1"/>
</dbReference>
<evidence type="ECO:0000256" key="2">
    <source>
        <dbReference type="ARBA" id="ARBA00022729"/>
    </source>
</evidence>